<evidence type="ECO:0000256" key="3">
    <source>
        <dbReference type="ARBA" id="ARBA00023235"/>
    </source>
</evidence>
<dbReference type="GO" id="GO:0003755">
    <property type="term" value="F:peptidyl-prolyl cis-trans isomerase activity"/>
    <property type="evidence" value="ECO:0007669"/>
    <property type="project" value="UniProtKB-UniRule"/>
</dbReference>
<gene>
    <name evidence="9" type="ORF">Voc01_045290</name>
</gene>
<keyword evidence="7" id="KW-1133">Transmembrane helix</keyword>
<evidence type="ECO:0000256" key="4">
    <source>
        <dbReference type="PROSITE-ProRule" id="PRU00277"/>
    </source>
</evidence>
<keyword evidence="10" id="KW-1185">Reference proteome</keyword>
<dbReference type="InterPro" id="IPR046357">
    <property type="entry name" value="PPIase_dom_sf"/>
</dbReference>
<protein>
    <recommendedName>
        <fullName evidence="5">Peptidyl-prolyl cis-trans isomerase</fullName>
        <ecNumber evidence="5">5.2.1.8</ecNumber>
    </recommendedName>
</protein>
<evidence type="ECO:0000313" key="9">
    <source>
        <dbReference type="EMBL" id="GIJ69612.1"/>
    </source>
</evidence>
<accession>A0A8J4EF34</accession>
<evidence type="ECO:0000259" key="8">
    <source>
        <dbReference type="PROSITE" id="PS50059"/>
    </source>
</evidence>
<reference evidence="9" key="1">
    <citation type="submission" date="2021-01" db="EMBL/GenBank/DDBJ databases">
        <title>Whole genome shotgun sequence of Virgisporangium ochraceum NBRC 16418.</title>
        <authorList>
            <person name="Komaki H."/>
            <person name="Tamura T."/>
        </authorList>
    </citation>
    <scope>NUCLEOTIDE SEQUENCE</scope>
    <source>
        <strain evidence="9">NBRC 16418</strain>
    </source>
</reference>
<feature type="transmembrane region" description="Helical" evidence="7">
    <location>
        <begin position="41"/>
        <end position="63"/>
    </location>
</feature>
<proteinExistence type="inferred from homology"/>
<feature type="region of interest" description="Disordered" evidence="6">
    <location>
        <begin position="1"/>
        <end position="24"/>
    </location>
</feature>
<keyword evidence="7" id="KW-0812">Transmembrane</keyword>
<keyword evidence="7" id="KW-0472">Membrane</keyword>
<evidence type="ECO:0000256" key="2">
    <source>
        <dbReference type="ARBA" id="ARBA00023110"/>
    </source>
</evidence>
<evidence type="ECO:0000256" key="1">
    <source>
        <dbReference type="ARBA" id="ARBA00000971"/>
    </source>
</evidence>
<dbReference type="PROSITE" id="PS50059">
    <property type="entry name" value="FKBP_PPIASE"/>
    <property type="match status" value="1"/>
</dbReference>
<comment type="catalytic activity">
    <reaction evidence="1 4 5">
        <text>[protein]-peptidylproline (omega=180) = [protein]-peptidylproline (omega=0)</text>
        <dbReference type="Rhea" id="RHEA:16237"/>
        <dbReference type="Rhea" id="RHEA-COMP:10747"/>
        <dbReference type="Rhea" id="RHEA-COMP:10748"/>
        <dbReference type="ChEBI" id="CHEBI:83833"/>
        <dbReference type="ChEBI" id="CHEBI:83834"/>
        <dbReference type="EC" id="5.2.1.8"/>
    </reaction>
</comment>
<dbReference type="Proteomes" id="UP000635606">
    <property type="component" value="Unassembled WGS sequence"/>
</dbReference>
<organism evidence="9 10">
    <name type="scientific">Virgisporangium ochraceum</name>
    <dbReference type="NCBI Taxonomy" id="65505"/>
    <lineage>
        <taxon>Bacteria</taxon>
        <taxon>Bacillati</taxon>
        <taxon>Actinomycetota</taxon>
        <taxon>Actinomycetes</taxon>
        <taxon>Micromonosporales</taxon>
        <taxon>Micromonosporaceae</taxon>
        <taxon>Virgisporangium</taxon>
    </lineage>
</organism>
<keyword evidence="3 4" id="KW-0413">Isomerase</keyword>
<sequence>MTQQTSRPRRPGNRPPTRAEKRKQWRAEAARAAAARKRRNAVFGVVGSVVVVALLGALVFWVVDRAGDDSGGGGNTGADASTPATNGFPPLPAGADPALGTKPTVTGGCAGITELTPTTLIKGTGPAAQAGQQITVNYVGVSCATGEEFDASWKRSQPFDFQLGQGGVIEGWDKGLVGVTVGSRVQLDIPSKMAYGDDASSGRPTGALRFVVDVLKVE</sequence>
<dbReference type="SUPFAM" id="SSF54534">
    <property type="entry name" value="FKBP-like"/>
    <property type="match status" value="1"/>
</dbReference>
<dbReference type="PANTHER" id="PTHR45779:SF7">
    <property type="entry name" value="PEPTIDYLPROLYL ISOMERASE"/>
    <property type="match status" value="1"/>
</dbReference>
<evidence type="ECO:0000256" key="7">
    <source>
        <dbReference type="SAM" id="Phobius"/>
    </source>
</evidence>
<name>A0A8J4EF34_9ACTN</name>
<evidence type="ECO:0000256" key="6">
    <source>
        <dbReference type="SAM" id="MobiDB-lite"/>
    </source>
</evidence>
<dbReference type="PANTHER" id="PTHR45779">
    <property type="entry name" value="PEPTIDYLPROLYL ISOMERASE"/>
    <property type="match status" value="1"/>
</dbReference>
<comment type="caution">
    <text evidence="9">The sequence shown here is derived from an EMBL/GenBank/DDBJ whole genome shotgun (WGS) entry which is preliminary data.</text>
</comment>
<dbReference type="Pfam" id="PF00254">
    <property type="entry name" value="FKBP_C"/>
    <property type="match status" value="1"/>
</dbReference>
<dbReference type="InterPro" id="IPR044609">
    <property type="entry name" value="FKBP2/11"/>
</dbReference>
<dbReference type="InterPro" id="IPR001179">
    <property type="entry name" value="PPIase_FKBP_dom"/>
</dbReference>
<comment type="similarity">
    <text evidence="5">Belongs to the FKBP-type PPIase family.</text>
</comment>
<dbReference type="EMBL" id="BOPH01000066">
    <property type="protein sequence ID" value="GIJ69612.1"/>
    <property type="molecule type" value="Genomic_DNA"/>
</dbReference>
<keyword evidence="2 4" id="KW-0697">Rotamase</keyword>
<feature type="region of interest" description="Disordered" evidence="6">
    <location>
        <begin position="70"/>
        <end position="98"/>
    </location>
</feature>
<dbReference type="RefSeq" id="WP_203929539.1">
    <property type="nucleotide sequence ID" value="NZ_BOPH01000066.1"/>
</dbReference>
<feature type="domain" description="PPIase FKBP-type" evidence="8">
    <location>
        <begin position="131"/>
        <end position="218"/>
    </location>
</feature>
<evidence type="ECO:0000313" key="10">
    <source>
        <dbReference type="Proteomes" id="UP000635606"/>
    </source>
</evidence>
<dbReference type="AlphaFoldDB" id="A0A8J4EF34"/>
<dbReference type="Gene3D" id="3.10.50.40">
    <property type="match status" value="1"/>
</dbReference>
<evidence type="ECO:0000256" key="5">
    <source>
        <dbReference type="RuleBase" id="RU003915"/>
    </source>
</evidence>
<dbReference type="EC" id="5.2.1.8" evidence="5"/>